<dbReference type="PANTHER" id="PTHR23542">
    <property type="match status" value="1"/>
</dbReference>
<evidence type="ECO:0000256" key="1">
    <source>
        <dbReference type="SAM" id="MobiDB-lite"/>
    </source>
</evidence>
<gene>
    <name evidence="3" type="ORF">LX15_002892</name>
</gene>
<keyword evidence="2" id="KW-0812">Transmembrane</keyword>
<feature type="region of interest" description="Disordered" evidence="1">
    <location>
        <begin position="401"/>
        <end position="429"/>
    </location>
</feature>
<dbReference type="PANTHER" id="PTHR23542:SF1">
    <property type="entry name" value="MAJOR FACILITATOR SUPERFAMILY (MFS) PROFILE DOMAIN-CONTAINING PROTEIN"/>
    <property type="match status" value="1"/>
</dbReference>
<dbReference type="EMBL" id="JAMTCP010000014">
    <property type="protein sequence ID" value="MCP2259191.1"/>
    <property type="molecule type" value="Genomic_DNA"/>
</dbReference>
<feature type="transmembrane region" description="Helical" evidence="2">
    <location>
        <begin position="45"/>
        <end position="66"/>
    </location>
</feature>
<feature type="transmembrane region" description="Helical" evidence="2">
    <location>
        <begin position="224"/>
        <end position="248"/>
    </location>
</feature>
<dbReference type="InterPro" id="IPR011701">
    <property type="entry name" value="MFS"/>
</dbReference>
<feature type="compositionally biased region" description="Basic and acidic residues" evidence="1">
    <location>
        <begin position="401"/>
        <end position="414"/>
    </location>
</feature>
<feature type="transmembrane region" description="Helical" evidence="2">
    <location>
        <begin position="78"/>
        <end position="98"/>
    </location>
</feature>
<comment type="caution">
    <text evidence="3">The sequence shown here is derived from an EMBL/GenBank/DDBJ whole genome shotgun (WGS) entry which is preliminary data.</text>
</comment>
<protein>
    <submittedName>
        <fullName evidence="3">Arabinose efflux permease, MFS family</fullName>
    </submittedName>
</protein>
<feature type="transmembrane region" description="Helical" evidence="2">
    <location>
        <begin position="254"/>
        <end position="275"/>
    </location>
</feature>
<dbReference type="Pfam" id="PF07690">
    <property type="entry name" value="MFS_1"/>
    <property type="match status" value="1"/>
</dbReference>
<dbReference type="Gene3D" id="1.20.1250.20">
    <property type="entry name" value="MFS general substrate transporter like domains"/>
    <property type="match status" value="1"/>
</dbReference>
<feature type="transmembrane region" description="Helical" evidence="2">
    <location>
        <begin position="171"/>
        <end position="189"/>
    </location>
</feature>
<feature type="transmembrane region" description="Helical" evidence="2">
    <location>
        <begin position="376"/>
        <end position="395"/>
    </location>
</feature>
<evidence type="ECO:0000313" key="3">
    <source>
        <dbReference type="EMBL" id="MCP2259191.1"/>
    </source>
</evidence>
<reference evidence="3 4" key="1">
    <citation type="submission" date="2022-06" db="EMBL/GenBank/DDBJ databases">
        <title>Genomic Encyclopedia of Archaeal and Bacterial Type Strains, Phase II (KMG-II): from individual species to whole genera.</title>
        <authorList>
            <person name="Goeker M."/>
        </authorList>
    </citation>
    <scope>NUCLEOTIDE SEQUENCE [LARGE SCALE GENOMIC DNA]</scope>
    <source>
        <strain evidence="3 4">DSM 40477</strain>
    </source>
</reference>
<dbReference type="Proteomes" id="UP001205311">
    <property type="component" value="Unassembled WGS sequence"/>
</dbReference>
<proteinExistence type="predicted"/>
<feature type="transmembrane region" description="Helical" evidence="2">
    <location>
        <begin position="287"/>
        <end position="320"/>
    </location>
</feature>
<feature type="transmembrane region" description="Helical" evidence="2">
    <location>
        <begin position="145"/>
        <end position="165"/>
    </location>
</feature>
<dbReference type="RefSeq" id="WP_253670093.1">
    <property type="nucleotide sequence ID" value="NZ_JAMTCP010000014.1"/>
</dbReference>
<organism evidence="3 4">
    <name type="scientific">Streptoalloteichus tenebrarius (strain ATCC 17920 / DSM 40477 / JCM 4838 / CBS 697.72 / NBRC 16177 / NCIMB 11028 / NRRL B-12390 / A12253. 1 / ISP 5477)</name>
    <name type="common">Streptomyces tenebrarius</name>
    <dbReference type="NCBI Taxonomy" id="1933"/>
    <lineage>
        <taxon>Bacteria</taxon>
        <taxon>Bacillati</taxon>
        <taxon>Actinomycetota</taxon>
        <taxon>Actinomycetes</taxon>
        <taxon>Pseudonocardiales</taxon>
        <taxon>Pseudonocardiaceae</taxon>
        <taxon>Streptoalloteichus</taxon>
    </lineage>
</organism>
<sequence>MRAYRSLVGQRGVPRLVVAATVTRLATPVLNLSLLLAVVAATGSYATAGLVLTGFSVALAVCTPVIGRLLDRLHPRPVLLALLAVHLPAYALIVGAMLRHAPPAVLVGGAVVLGASAPPAAPLVRSTWSAIVPGEHLGTAFALDAVLTEVTVVAAMPVVAGLVALASPLSAVLAAGACTLVGALMLLTIPDLGSHGRDGDQRHDGGGRGGGGVLGPLAHGQVRVLLGIAACDMTAFGCMFVGISAVAAHAGESGMSGVLLGVYSLGALVSALAYGSRRRDARPRRQLAVLHAVSVAFLLTTSLTSALLVAGALLLAVGLVSGPRDTLHQLVLGDAAPIRQRTEAFAWMSTFMWIGNGAGTALAGHLVTWADGRHHTSFLAAAVASGLATLLSLLLRRATERGEPAQDAPPREDPVAPGARPGQRSTVDG</sequence>
<keyword evidence="2" id="KW-1133">Transmembrane helix</keyword>
<feature type="transmembrane region" description="Helical" evidence="2">
    <location>
        <begin position="12"/>
        <end position="39"/>
    </location>
</feature>
<evidence type="ECO:0000256" key="2">
    <source>
        <dbReference type="SAM" id="Phobius"/>
    </source>
</evidence>
<keyword evidence="2" id="KW-0472">Membrane</keyword>
<name>A0ABT1HUM2_STRSD</name>
<dbReference type="SUPFAM" id="SSF103473">
    <property type="entry name" value="MFS general substrate transporter"/>
    <property type="match status" value="1"/>
</dbReference>
<accession>A0ABT1HUM2</accession>
<keyword evidence="4" id="KW-1185">Reference proteome</keyword>
<dbReference type="InterPro" id="IPR036259">
    <property type="entry name" value="MFS_trans_sf"/>
</dbReference>
<evidence type="ECO:0000313" key="4">
    <source>
        <dbReference type="Proteomes" id="UP001205311"/>
    </source>
</evidence>